<dbReference type="InParanoid" id="A0A0C3E0C0"/>
<keyword evidence="1" id="KW-0472">Membrane</keyword>
<evidence type="ECO:0000256" key="1">
    <source>
        <dbReference type="SAM" id="Phobius"/>
    </source>
</evidence>
<reference evidence="2 3" key="1">
    <citation type="submission" date="2014-04" db="EMBL/GenBank/DDBJ databases">
        <authorList>
            <consortium name="DOE Joint Genome Institute"/>
            <person name="Kuo A."/>
            <person name="Kohler A."/>
            <person name="Nagy L.G."/>
            <person name="Floudas D."/>
            <person name="Copeland A."/>
            <person name="Barry K.W."/>
            <person name="Cichocki N."/>
            <person name="Veneault-Fourrey C."/>
            <person name="LaButti K."/>
            <person name="Lindquist E.A."/>
            <person name="Lipzen A."/>
            <person name="Lundell T."/>
            <person name="Morin E."/>
            <person name="Murat C."/>
            <person name="Sun H."/>
            <person name="Tunlid A."/>
            <person name="Henrissat B."/>
            <person name="Grigoriev I.V."/>
            <person name="Hibbett D.S."/>
            <person name="Martin F."/>
            <person name="Nordberg H.P."/>
            <person name="Cantor M.N."/>
            <person name="Hua S.X."/>
        </authorList>
    </citation>
    <scope>NUCLEOTIDE SEQUENCE [LARGE SCALE GENOMIC DNA]</scope>
    <source>
        <strain evidence="2 3">Foug A</strain>
    </source>
</reference>
<dbReference type="HOGENOM" id="CLU_035509_14_4_1"/>
<dbReference type="OrthoDB" id="3349377at2759"/>
<evidence type="ECO:0000313" key="3">
    <source>
        <dbReference type="Proteomes" id="UP000053989"/>
    </source>
</evidence>
<dbReference type="EMBL" id="KN822051">
    <property type="protein sequence ID" value="KIM61551.1"/>
    <property type="molecule type" value="Genomic_DNA"/>
</dbReference>
<sequence length="142" mass="15894">MELCFGYASPAFVEYIWAPPFAFEAILALLSVWAGIEHSRRARFNKPLVDSLVHGNVIYFISPLVTFVLFLNDTTSYKLQSLARILLWSAPITISTGCRLILSIREVVSSQYLTSISSCTSCTMCEFVVQDGSWRGEDSRIA</sequence>
<keyword evidence="3" id="KW-1185">Reference proteome</keyword>
<evidence type="ECO:0000313" key="2">
    <source>
        <dbReference type="EMBL" id="KIM61551.1"/>
    </source>
</evidence>
<reference evidence="3" key="2">
    <citation type="submission" date="2015-01" db="EMBL/GenBank/DDBJ databases">
        <title>Evolutionary Origins and Diversification of the Mycorrhizal Mutualists.</title>
        <authorList>
            <consortium name="DOE Joint Genome Institute"/>
            <consortium name="Mycorrhizal Genomics Consortium"/>
            <person name="Kohler A."/>
            <person name="Kuo A."/>
            <person name="Nagy L.G."/>
            <person name="Floudas D."/>
            <person name="Copeland A."/>
            <person name="Barry K.W."/>
            <person name="Cichocki N."/>
            <person name="Veneault-Fourrey C."/>
            <person name="LaButti K."/>
            <person name="Lindquist E.A."/>
            <person name="Lipzen A."/>
            <person name="Lundell T."/>
            <person name="Morin E."/>
            <person name="Murat C."/>
            <person name="Riley R."/>
            <person name="Ohm R."/>
            <person name="Sun H."/>
            <person name="Tunlid A."/>
            <person name="Henrissat B."/>
            <person name="Grigoriev I.V."/>
            <person name="Hibbett D.S."/>
            <person name="Martin F."/>
        </authorList>
    </citation>
    <scope>NUCLEOTIDE SEQUENCE [LARGE SCALE GENOMIC DNA]</scope>
    <source>
        <strain evidence="3">Foug A</strain>
    </source>
</reference>
<gene>
    <name evidence="2" type="ORF">SCLCIDRAFT_1216033</name>
</gene>
<feature type="transmembrane region" description="Helical" evidence="1">
    <location>
        <begin position="82"/>
        <end position="102"/>
    </location>
</feature>
<keyword evidence="1" id="KW-0812">Transmembrane</keyword>
<dbReference type="AlphaFoldDB" id="A0A0C3E0C0"/>
<organism evidence="2 3">
    <name type="scientific">Scleroderma citrinum Foug A</name>
    <dbReference type="NCBI Taxonomy" id="1036808"/>
    <lineage>
        <taxon>Eukaryota</taxon>
        <taxon>Fungi</taxon>
        <taxon>Dikarya</taxon>
        <taxon>Basidiomycota</taxon>
        <taxon>Agaricomycotina</taxon>
        <taxon>Agaricomycetes</taxon>
        <taxon>Agaricomycetidae</taxon>
        <taxon>Boletales</taxon>
        <taxon>Sclerodermatineae</taxon>
        <taxon>Sclerodermataceae</taxon>
        <taxon>Scleroderma</taxon>
    </lineage>
</organism>
<feature type="transmembrane region" description="Helical" evidence="1">
    <location>
        <begin position="48"/>
        <end position="70"/>
    </location>
</feature>
<accession>A0A0C3E0C0</accession>
<feature type="transmembrane region" description="Helical" evidence="1">
    <location>
        <begin position="15"/>
        <end position="36"/>
    </location>
</feature>
<dbReference type="Proteomes" id="UP000053989">
    <property type="component" value="Unassembled WGS sequence"/>
</dbReference>
<name>A0A0C3E0C0_9AGAM</name>
<protein>
    <submittedName>
        <fullName evidence="2">Uncharacterized protein</fullName>
    </submittedName>
</protein>
<keyword evidence="1" id="KW-1133">Transmembrane helix</keyword>
<proteinExistence type="predicted"/>